<organism evidence="1 2">
    <name type="scientific">Micavibrio aeruginosavorus</name>
    <dbReference type="NCBI Taxonomy" id="349221"/>
    <lineage>
        <taxon>Bacteria</taxon>
        <taxon>Pseudomonadati</taxon>
        <taxon>Bdellovibrionota</taxon>
        <taxon>Bdellovibrionia</taxon>
        <taxon>Bdellovibrionales</taxon>
        <taxon>Pseudobdellovibrionaceae</taxon>
        <taxon>Micavibrio</taxon>
    </lineage>
</organism>
<reference evidence="1 2" key="1">
    <citation type="submission" date="2017-08" db="EMBL/GenBank/DDBJ databases">
        <title>Infants hospitalized years apart are colonized by the same room-sourced microbial strains.</title>
        <authorList>
            <person name="Brooks B."/>
            <person name="Olm M.R."/>
            <person name="Firek B.A."/>
            <person name="Baker R."/>
            <person name="Thomas B.C."/>
            <person name="Morowitz M.J."/>
            <person name="Banfield J.F."/>
        </authorList>
    </citation>
    <scope>NUCLEOTIDE SEQUENCE [LARGE SCALE GENOMIC DNA]</scope>
    <source>
        <strain evidence="1">S2_005_002_R2_29</strain>
    </source>
</reference>
<evidence type="ECO:0000313" key="1">
    <source>
        <dbReference type="EMBL" id="PZQ48894.1"/>
    </source>
</evidence>
<comment type="caution">
    <text evidence="1">The sequence shown here is derived from an EMBL/GenBank/DDBJ whole genome shotgun (WGS) entry which is preliminary data.</text>
</comment>
<accession>A0A2W5N719</accession>
<dbReference type="EMBL" id="QFQB01000002">
    <property type="protein sequence ID" value="PZQ48894.1"/>
    <property type="molecule type" value="Genomic_DNA"/>
</dbReference>
<gene>
    <name evidence="1" type="ORF">DI551_00760</name>
</gene>
<sequence>MSGLEILSAIGLGTAGTTTAASAAGAMAGGWLTAGTTAGMTSASILGAVSNGLTLASAFSSLFGGMQDAQFIKDQGAQQAYALEMSAREDALDASQEALRGKQETNDMLDNLIQTVASQRLQAAAGGVDPNFGTPVSVNENARNLANRQMGVTRQDAQIRALARRRQSWARREDALNTTSAASQKASSAVLGGIAQAGGSVGTLISRRIARG</sequence>
<protein>
    <submittedName>
        <fullName evidence="1">Uncharacterized protein</fullName>
    </submittedName>
</protein>
<name>A0A2W5N719_9BACT</name>
<evidence type="ECO:0000313" key="2">
    <source>
        <dbReference type="Proteomes" id="UP000249417"/>
    </source>
</evidence>
<proteinExistence type="predicted"/>
<dbReference type="AlphaFoldDB" id="A0A2W5N719"/>
<dbReference type="Proteomes" id="UP000249417">
    <property type="component" value="Unassembled WGS sequence"/>
</dbReference>